<dbReference type="PANTHER" id="PTHR11908:SF132">
    <property type="entry name" value="ALDEHYDE OXIDASE 1-RELATED"/>
    <property type="match status" value="1"/>
</dbReference>
<dbReference type="SMART" id="SM01008">
    <property type="entry name" value="Ald_Xan_dh_C"/>
    <property type="match status" value="1"/>
</dbReference>
<protein>
    <submittedName>
        <fullName evidence="4">Xanthine dehydrogenase family protein molybdopterin-binding subunit</fullName>
    </submittedName>
</protein>
<evidence type="ECO:0000259" key="3">
    <source>
        <dbReference type="SMART" id="SM01008"/>
    </source>
</evidence>
<dbReference type="Pfam" id="PF20256">
    <property type="entry name" value="MoCoBD_2"/>
    <property type="match status" value="1"/>
</dbReference>
<dbReference type="Proteomes" id="UP001205890">
    <property type="component" value="Unassembled WGS sequence"/>
</dbReference>
<dbReference type="EMBL" id="JANCLU010000001">
    <property type="protein sequence ID" value="MCP8937281.1"/>
    <property type="molecule type" value="Genomic_DNA"/>
</dbReference>
<keyword evidence="2" id="KW-0560">Oxidoreductase</keyword>
<dbReference type="InterPro" id="IPR046867">
    <property type="entry name" value="AldOxase/xan_DH_MoCoBD2"/>
</dbReference>
<dbReference type="InterPro" id="IPR000674">
    <property type="entry name" value="Ald_Oxase/Xan_DH_a/b"/>
</dbReference>
<dbReference type="InterPro" id="IPR036856">
    <property type="entry name" value="Ald_Oxase/Xan_DH_a/b_sf"/>
</dbReference>
<dbReference type="PANTHER" id="PTHR11908">
    <property type="entry name" value="XANTHINE DEHYDROGENASE"/>
    <property type="match status" value="1"/>
</dbReference>
<organism evidence="4 5">
    <name type="scientific">Alsobacter ponti</name>
    <dbReference type="NCBI Taxonomy" id="2962936"/>
    <lineage>
        <taxon>Bacteria</taxon>
        <taxon>Pseudomonadati</taxon>
        <taxon>Pseudomonadota</taxon>
        <taxon>Alphaproteobacteria</taxon>
        <taxon>Hyphomicrobiales</taxon>
        <taxon>Alsobacteraceae</taxon>
        <taxon>Alsobacter</taxon>
    </lineage>
</organism>
<dbReference type="SUPFAM" id="SSF56003">
    <property type="entry name" value="Molybdenum cofactor-binding domain"/>
    <property type="match status" value="1"/>
</dbReference>
<name>A0ABT1L8J5_9HYPH</name>
<dbReference type="InterPro" id="IPR016208">
    <property type="entry name" value="Ald_Oxase/xanthine_DH-like"/>
</dbReference>
<dbReference type="Pfam" id="PF01315">
    <property type="entry name" value="Ald_Xan_dh_C"/>
    <property type="match status" value="1"/>
</dbReference>
<dbReference type="Pfam" id="PF02738">
    <property type="entry name" value="MoCoBD_1"/>
    <property type="match status" value="1"/>
</dbReference>
<keyword evidence="5" id="KW-1185">Reference proteome</keyword>
<evidence type="ECO:0000313" key="4">
    <source>
        <dbReference type="EMBL" id="MCP8937281.1"/>
    </source>
</evidence>
<proteinExistence type="predicted"/>
<feature type="domain" description="Aldehyde oxidase/xanthine dehydrogenase a/b hammerhead" evidence="3">
    <location>
        <begin position="22"/>
        <end position="140"/>
    </location>
</feature>
<dbReference type="Gene3D" id="3.90.1170.50">
    <property type="entry name" value="Aldehyde oxidase/xanthine dehydrogenase, a/b hammerhead"/>
    <property type="match status" value="1"/>
</dbReference>
<dbReference type="SUPFAM" id="SSF54665">
    <property type="entry name" value="CO dehydrogenase molybdoprotein N-domain-like"/>
    <property type="match status" value="1"/>
</dbReference>
<comment type="caution">
    <text evidence="4">The sequence shown here is derived from an EMBL/GenBank/DDBJ whole genome shotgun (WGS) entry which is preliminary data.</text>
</comment>
<keyword evidence="1" id="KW-0500">Molybdenum</keyword>
<dbReference type="RefSeq" id="WP_254738084.1">
    <property type="nucleotide sequence ID" value="NZ_JANCLU010000001.1"/>
</dbReference>
<reference evidence="4 5" key="1">
    <citation type="submission" date="2022-07" db="EMBL/GenBank/DDBJ databases">
        <authorList>
            <person name="Li W.-J."/>
            <person name="Deng Q.-Q."/>
        </authorList>
    </citation>
    <scope>NUCLEOTIDE SEQUENCE [LARGE SCALE GENOMIC DNA]</scope>
    <source>
        <strain evidence="4 5">SYSU M60028</strain>
    </source>
</reference>
<evidence type="ECO:0000313" key="5">
    <source>
        <dbReference type="Proteomes" id="UP001205890"/>
    </source>
</evidence>
<evidence type="ECO:0000256" key="1">
    <source>
        <dbReference type="ARBA" id="ARBA00022505"/>
    </source>
</evidence>
<sequence length="771" mass="82908">MSVKKFGIGQPIRRVEDQRFLTGGGRYTDDVVPEKTLVGVVLRSPHAHARFRFTDLDTARGMKGVRLVLTADDLTHLGDVPCLAPLANSDGSQSHVAHIPVLAKGVVKHVGDAVAFIVADTALNARDAAEAIGVDYETLPAAVDMRHAIEKGSPAVWPQQPNNVAVDQSMGDKAKVDAIFAKADKVVKLEIENNRLVTNYMETRGCIGEYDAKTKTYKLTASSQGVHGLRDTLANQILKVKPAKVHVVTGDVGGGFGTKSFMYREYVLAVEAARLLKRPVKWVADRSEHFVGDAQGRDNVALAEVAMDRSGKFLAMRFDILGNLGAYASQFGPYIPYLGATMMTGVYKTPAIFVRVRCVYTNTVPVDAYRGAGRPEAAYLLERLVDRAAREMGMKPDAIRRKNFIPPSAMPYTTPIADRTYDTGDFDQHMTRAMEAADWAGFKDRLRAARKDGKIRGIGLATYIECTAWGDGEDVEVRLETDGGVTIFSGTQSNGQGHATAYAQFAAQHLDLPLDRIRVVQGDTAQVKTGHGTGGSRSIPVGGVSTYVAARNLAEKLKDLASEKLEASVGDLEIVDGAVRVAGTDRRITFQEIANLPGATQEARTGQGEFVPPNATYPNGTHIAEVEIDPETGVTRIVRYTICDDFGIAVNPLLLAGQVHGGVAQGIGQALLERTVYDDDGQLVTASFMDYCMPRAGDLPSFHFETKNVPSTTNPLGIKGAGEAGSIGSCPAVMNAMVDALDRAYGARDLDMPATPDRVFAAIRAARTIAA</sequence>
<evidence type="ECO:0000256" key="2">
    <source>
        <dbReference type="ARBA" id="ARBA00023002"/>
    </source>
</evidence>
<dbReference type="InterPro" id="IPR037165">
    <property type="entry name" value="AldOxase/xan_DH_Mopterin-bd_sf"/>
</dbReference>
<dbReference type="InterPro" id="IPR008274">
    <property type="entry name" value="AldOxase/xan_DH_MoCoBD1"/>
</dbReference>
<accession>A0ABT1L8J5</accession>
<dbReference type="Gene3D" id="3.30.365.10">
    <property type="entry name" value="Aldehyde oxidase/xanthine dehydrogenase, molybdopterin binding domain"/>
    <property type="match status" value="4"/>
</dbReference>
<gene>
    <name evidence="4" type="ORF">NK718_02030</name>
</gene>